<dbReference type="InterPro" id="IPR001300">
    <property type="entry name" value="Peptidase_C2_calpain_cat"/>
</dbReference>
<evidence type="ECO:0000256" key="5">
    <source>
        <dbReference type="PIRSR" id="PIRSR622684-1"/>
    </source>
</evidence>
<feature type="active site" evidence="5 6">
    <location>
        <position position="173"/>
    </location>
</feature>
<evidence type="ECO:0000256" key="2">
    <source>
        <dbReference type="ARBA" id="ARBA00022670"/>
    </source>
</evidence>
<reference evidence="9 10" key="1">
    <citation type="submission" date="2017-10" db="EMBL/GenBank/DDBJ databases">
        <title>Comparative genomics in systemic dimorphic fungi from Ajellomycetaceae.</title>
        <authorList>
            <person name="Munoz J.F."/>
            <person name="Mcewen J.G."/>
            <person name="Clay O.K."/>
            <person name="Cuomo C.A."/>
        </authorList>
    </citation>
    <scope>NUCLEOTIDE SEQUENCE [LARGE SCALE GENOMIC DNA]</scope>
    <source>
        <strain evidence="9 10">UAMH5409</strain>
    </source>
</reference>
<dbReference type="SUPFAM" id="SSF54001">
    <property type="entry name" value="Cysteine proteinases"/>
    <property type="match status" value="1"/>
</dbReference>
<dbReference type="OrthoDB" id="424753at2759"/>
<feature type="compositionally biased region" description="Basic and acidic residues" evidence="7">
    <location>
        <begin position="812"/>
        <end position="834"/>
    </location>
</feature>
<keyword evidence="2 6" id="KW-0645">Protease</keyword>
<dbReference type="PROSITE" id="PS50203">
    <property type="entry name" value="CALPAIN_CAT"/>
    <property type="match status" value="1"/>
</dbReference>
<feature type="compositionally biased region" description="Acidic residues" evidence="7">
    <location>
        <begin position="874"/>
        <end position="892"/>
    </location>
</feature>
<feature type="domain" description="Calpain catalytic" evidence="8">
    <location>
        <begin position="144"/>
        <end position="441"/>
    </location>
</feature>
<dbReference type="SMART" id="SM00230">
    <property type="entry name" value="CysPc"/>
    <property type="match status" value="1"/>
</dbReference>
<feature type="active site" evidence="5 6">
    <location>
        <position position="385"/>
    </location>
</feature>
<evidence type="ECO:0000256" key="7">
    <source>
        <dbReference type="SAM" id="MobiDB-lite"/>
    </source>
</evidence>
<dbReference type="EMBL" id="PDNB01000036">
    <property type="protein sequence ID" value="PGH14291.1"/>
    <property type="molecule type" value="Genomic_DNA"/>
</dbReference>
<sequence>MDGGSARSASRPPSPRSPSPPPFRITMPRGKNEPPQKVVDRFWRNFNTKHPGRVFKALPRRSGESRPPQPDSNIARGEAALDSYNRAKQECERAVDRIVKQCMRINQKYTDPHFDIEMDLKTGRRDCLDGIWRTNERMKPKGVKRVTDIFEKPQFYINNATASDVRQGNDGDCWLMAALCTLGNMKGLIDRVCVARNEQVGVYGFVFYRDGEWRHTIIDDKLYLRTPDYDDAALHREIWDDMGHSDTELKYRKTWQTGSRALYFAQCSDDNETWLPLLEKAYAKAHGDYSSIEGGFVGEAIEDLTGGVTSEIMSRDILDKDRFWKEDLLNVNKKFVFGCTTGLYGRWLYPSYYDSKERSGIHECHAYSVMDAKEINGQRLLRLRNPWGHKEWSGPWSDGSEQWTAEWINLLQHKFGNDGLFWISYEDFLQKYDHFDRTRLFGEDWTVTQKWTSLQVPWTLEYHKTKFVIEVTKEGPVVIVLSQLDDRYFKGLAGQYKFHLQFRLEKEGEEDYIIRNQRNVYMSRSVSTDITLEPGTYTVLVKVKATPNNGNPTEQVVINESAKQREKLIQLGHSYDLAHAKGIEAESKEEETERKEKELEKKATLRKKERDNAEARKRRGWIATKAFHDRETRKKRRERQAEARRIARKEAKLYERRTNGFTKRDDEGQNYDEERGNRSGTEEEEGRENVRENGSLGKRRKGTECEDGYVEGKGSEKVENHAVNGEEKTKPDAHAVNGKGGEKHVEDDIHDQEKKIGDSMESATETEKGLSGQLSDKHEGDAEPHTEMGSEKDGDNRDQETDGGSMFSSIKLADRDAERRHEDWEFREKEEHIRPRITYPDRIGSDEDSVTDTGSEFEFDTSLDMPICEKDFESDVGEENEGDDEEEDEEEKVVDSFKVVGNSVDPPWNAVCVVGLRVYSKDSGLTVRVVKPKFWAKSVEPQRDYDDPAVE</sequence>
<feature type="region of interest" description="Disordered" evidence="7">
    <location>
        <begin position="1"/>
        <end position="38"/>
    </location>
</feature>
<dbReference type="AlphaFoldDB" id="A0A2B7XZT9"/>
<dbReference type="Gene3D" id="3.90.70.10">
    <property type="entry name" value="Cysteine proteinases"/>
    <property type="match status" value="1"/>
</dbReference>
<comment type="caution">
    <text evidence="9">The sequence shown here is derived from an EMBL/GenBank/DDBJ whole genome shotgun (WGS) entry which is preliminary data.</text>
</comment>
<comment type="similarity">
    <text evidence="1">Belongs to the peptidase C2 family.</text>
</comment>
<dbReference type="CDD" id="cd00044">
    <property type="entry name" value="CysPc"/>
    <property type="match status" value="1"/>
</dbReference>
<dbReference type="Proteomes" id="UP000223968">
    <property type="component" value="Unassembled WGS sequence"/>
</dbReference>
<evidence type="ECO:0000313" key="9">
    <source>
        <dbReference type="EMBL" id="PGH14291.1"/>
    </source>
</evidence>
<feature type="compositionally biased region" description="Basic and acidic residues" evidence="7">
    <location>
        <begin position="775"/>
        <end position="800"/>
    </location>
</feature>
<feature type="compositionally biased region" description="Basic and acidic residues" evidence="7">
    <location>
        <begin position="580"/>
        <end position="615"/>
    </location>
</feature>
<keyword evidence="3 6" id="KW-0378">Hydrolase</keyword>
<dbReference type="FunFam" id="3.90.70.10:FF:000072">
    <property type="entry name" value="Cysteine proteinase"/>
    <property type="match status" value="1"/>
</dbReference>
<evidence type="ECO:0000256" key="6">
    <source>
        <dbReference type="PROSITE-ProRule" id="PRU00239"/>
    </source>
</evidence>
<evidence type="ECO:0000259" key="8">
    <source>
        <dbReference type="PROSITE" id="PS50203"/>
    </source>
</evidence>
<proteinExistence type="inferred from homology"/>
<feature type="compositionally biased region" description="Basic and acidic residues" evidence="7">
    <location>
        <begin position="713"/>
        <end position="733"/>
    </location>
</feature>
<feature type="active site" evidence="5 6">
    <location>
        <position position="365"/>
    </location>
</feature>
<feature type="compositionally biased region" description="Low complexity" evidence="7">
    <location>
        <begin position="1"/>
        <end position="11"/>
    </location>
</feature>
<dbReference type="InterPro" id="IPR038765">
    <property type="entry name" value="Papain-like_cys_pep_sf"/>
</dbReference>
<evidence type="ECO:0000256" key="3">
    <source>
        <dbReference type="ARBA" id="ARBA00022801"/>
    </source>
</evidence>
<feature type="region of interest" description="Disordered" evidence="7">
    <location>
        <begin position="57"/>
        <end position="76"/>
    </location>
</feature>
<dbReference type="PANTHER" id="PTHR10183:SF379">
    <property type="entry name" value="CALPAIN-5"/>
    <property type="match status" value="1"/>
</dbReference>
<feature type="compositionally biased region" description="Pro residues" evidence="7">
    <location>
        <begin position="12"/>
        <end position="23"/>
    </location>
</feature>
<feature type="compositionally biased region" description="Basic and acidic residues" evidence="7">
    <location>
        <begin position="740"/>
        <end position="758"/>
    </location>
</feature>
<feature type="compositionally biased region" description="Basic and acidic residues" evidence="7">
    <location>
        <begin position="639"/>
        <end position="691"/>
    </location>
</feature>
<organism evidence="9 10">
    <name type="scientific">Helicocarpus griseus UAMH5409</name>
    <dbReference type="NCBI Taxonomy" id="1447875"/>
    <lineage>
        <taxon>Eukaryota</taxon>
        <taxon>Fungi</taxon>
        <taxon>Dikarya</taxon>
        <taxon>Ascomycota</taxon>
        <taxon>Pezizomycotina</taxon>
        <taxon>Eurotiomycetes</taxon>
        <taxon>Eurotiomycetidae</taxon>
        <taxon>Onygenales</taxon>
        <taxon>Ajellomycetaceae</taxon>
        <taxon>Helicocarpus</taxon>
    </lineage>
</organism>
<dbReference type="GO" id="GO:0006508">
    <property type="term" value="P:proteolysis"/>
    <property type="evidence" value="ECO:0007669"/>
    <property type="project" value="UniProtKB-KW"/>
</dbReference>
<evidence type="ECO:0000256" key="1">
    <source>
        <dbReference type="ARBA" id="ARBA00007623"/>
    </source>
</evidence>
<dbReference type="GO" id="GO:0004198">
    <property type="term" value="F:calcium-dependent cysteine-type endopeptidase activity"/>
    <property type="evidence" value="ECO:0007669"/>
    <property type="project" value="InterPro"/>
</dbReference>
<accession>A0A2B7XZT9</accession>
<evidence type="ECO:0000313" key="10">
    <source>
        <dbReference type="Proteomes" id="UP000223968"/>
    </source>
</evidence>
<evidence type="ECO:0000256" key="4">
    <source>
        <dbReference type="ARBA" id="ARBA00022807"/>
    </source>
</evidence>
<gene>
    <name evidence="9" type="ORF">AJ79_03113</name>
</gene>
<dbReference type="InterPro" id="IPR022684">
    <property type="entry name" value="Calpain_cysteine_protease"/>
</dbReference>
<dbReference type="STRING" id="1447875.A0A2B7XZT9"/>
<feature type="region of interest" description="Disordered" evidence="7">
    <location>
        <begin position="580"/>
        <end position="894"/>
    </location>
</feature>
<keyword evidence="4 6" id="KW-0788">Thiol protease</keyword>
<keyword evidence="10" id="KW-1185">Reference proteome</keyword>
<dbReference type="PANTHER" id="PTHR10183">
    <property type="entry name" value="CALPAIN"/>
    <property type="match status" value="1"/>
</dbReference>
<protein>
    <recommendedName>
        <fullName evidence="8">Calpain catalytic domain-containing protein</fullName>
    </recommendedName>
</protein>
<dbReference type="PRINTS" id="PR00704">
    <property type="entry name" value="CALPAIN"/>
</dbReference>
<dbReference type="Pfam" id="PF00648">
    <property type="entry name" value="Peptidase_C2"/>
    <property type="match status" value="2"/>
</dbReference>
<feature type="compositionally biased region" description="Acidic residues" evidence="7">
    <location>
        <begin position="846"/>
        <end position="861"/>
    </location>
</feature>
<name>A0A2B7XZT9_9EURO</name>